<evidence type="ECO:0000313" key="1">
    <source>
        <dbReference type="EMBL" id="KAK0626491.1"/>
    </source>
</evidence>
<dbReference type="Proteomes" id="UP001175000">
    <property type="component" value="Unassembled WGS sequence"/>
</dbReference>
<sequence length="223" mass="24576">MRDPRTKTCASSRMLSKKSWFRCRVGKVLALILPFPSVEAAPVSGARRSSRHHQKCRAFHPIRHPATPVEVPQCCASWNGHRVGPMLGNVGVLLEYFCDGERGRRGLCECPRREVLEMTRIARCSKSARLATCKMKWAAQAFAGVAGGLFYVPGQHTIAGTKLRSVGRPEGGLMGVIEIQMPVVFPLGKPNAVFVYSRLLVESNHGTDERDCNLRLHVPMGNG</sequence>
<protein>
    <submittedName>
        <fullName evidence="1">Uncharacterized protein</fullName>
    </submittedName>
</protein>
<gene>
    <name evidence="1" type="ORF">B0T14DRAFT_106133</name>
</gene>
<dbReference type="AlphaFoldDB" id="A0AA39X3A4"/>
<reference evidence="1" key="1">
    <citation type="submission" date="2023-06" db="EMBL/GenBank/DDBJ databases">
        <title>Genome-scale phylogeny and comparative genomics of the fungal order Sordariales.</title>
        <authorList>
            <consortium name="Lawrence Berkeley National Laboratory"/>
            <person name="Hensen N."/>
            <person name="Bonometti L."/>
            <person name="Westerberg I."/>
            <person name="Brannstrom I.O."/>
            <person name="Guillou S."/>
            <person name="Cros-Aarteil S."/>
            <person name="Calhoun S."/>
            <person name="Haridas S."/>
            <person name="Kuo A."/>
            <person name="Mondo S."/>
            <person name="Pangilinan J."/>
            <person name="Riley R."/>
            <person name="Labutti K."/>
            <person name="Andreopoulos B."/>
            <person name="Lipzen A."/>
            <person name="Chen C."/>
            <person name="Yanf M."/>
            <person name="Daum C."/>
            <person name="Ng V."/>
            <person name="Clum A."/>
            <person name="Steindorff A."/>
            <person name="Ohm R."/>
            <person name="Martin F."/>
            <person name="Silar P."/>
            <person name="Natvig D."/>
            <person name="Lalanne C."/>
            <person name="Gautier V."/>
            <person name="Ament-Velasquez S.L."/>
            <person name="Kruys A."/>
            <person name="Hutchinson M.I."/>
            <person name="Powell A.J."/>
            <person name="Barry K."/>
            <person name="Miller A.N."/>
            <person name="Grigoriev I.V."/>
            <person name="Debuchy R."/>
            <person name="Gladieux P."/>
            <person name="Thoren M.H."/>
            <person name="Johannesson H."/>
        </authorList>
    </citation>
    <scope>NUCLEOTIDE SEQUENCE</scope>
    <source>
        <strain evidence="1">CBS 606.72</strain>
    </source>
</reference>
<proteinExistence type="predicted"/>
<comment type="caution">
    <text evidence="1">The sequence shown here is derived from an EMBL/GenBank/DDBJ whole genome shotgun (WGS) entry which is preliminary data.</text>
</comment>
<dbReference type="EMBL" id="JAULSU010000002">
    <property type="protein sequence ID" value="KAK0626491.1"/>
    <property type="molecule type" value="Genomic_DNA"/>
</dbReference>
<evidence type="ECO:0000313" key="2">
    <source>
        <dbReference type="Proteomes" id="UP001175000"/>
    </source>
</evidence>
<accession>A0AA39X3A4</accession>
<keyword evidence="2" id="KW-1185">Reference proteome</keyword>
<organism evidence="1 2">
    <name type="scientific">Immersiella caudata</name>
    <dbReference type="NCBI Taxonomy" id="314043"/>
    <lineage>
        <taxon>Eukaryota</taxon>
        <taxon>Fungi</taxon>
        <taxon>Dikarya</taxon>
        <taxon>Ascomycota</taxon>
        <taxon>Pezizomycotina</taxon>
        <taxon>Sordariomycetes</taxon>
        <taxon>Sordariomycetidae</taxon>
        <taxon>Sordariales</taxon>
        <taxon>Lasiosphaeriaceae</taxon>
        <taxon>Immersiella</taxon>
    </lineage>
</organism>
<name>A0AA39X3A4_9PEZI</name>